<keyword evidence="3" id="KW-0809">Transit peptide</keyword>
<dbReference type="CDD" id="cd06849">
    <property type="entry name" value="lipoyl_domain"/>
    <property type="match status" value="1"/>
</dbReference>
<keyword evidence="4" id="KW-0812">Transmembrane</keyword>
<dbReference type="PROSITE" id="PS00189">
    <property type="entry name" value="LIPOYL"/>
    <property type="match status" value="1"/>
</dbReference>
<dbReference type="InterPro" id="IPR000089">
    <property type="entry name" value="Biotin_lipoyl"/>
</dbReference>
<organism evidence="6 7">
    <name type="scientific">Rotaria sordida</name>
    <dbReference type="NCBI Taxonomy" id="392033"/>
    <lineage>
        <taxon>Eukaryota</taxon>
        <taxon>Metazoa</taxon>
        <taxon>Spiralia</taxon>
        <taxon>Gnathifera</taxon>
        <taxon>Rotifera</taxon>
        <taxon>Eurotatoria</taxon>
        <taxon>Bdelloidea</taxon>
        <taxon>Philodinida</taxon>
        <taxon>Philodinidae</taxon>
        <taxon>Rotaria</taxon>
    </lineage>
</organism>
<gene>
    <name evidence="6" type="ORF">SEV965_LOCUS31010</name>
</gene>
<dbReference type="AlphaFoldDB" id="A0A815K8F0"/>
<dbReference type="SUPFAM" id="SSF51230">
    <property type="entry name" value="Single hybrid motif"/>
    <property type="match status" value="1"/>
</dbReference>
<feature type="domain" description="Lipoyl-binding" evidence="5">
    <location>
        <begin position="98"/>
        <end position="174"/>
    </location>
</feature>
<dbReference type="Gene3D" id="2.40.50.100">
    <property type="match status" value="1"/>
</dbReference>
<evidence type="ECO:0000256" key="3">
    <source>
        <dbReference type="ARBA" id="ARBA00022946"/>
    </source>
</evidence>
<dbReference type="InterPro" id="IPR003016">
    <property type="entry name" value="2-oxoA_DH_lipoyl-BS"/>
</dbReference>
<comment type="similarity">
    <text evidence="1">Belongs to the 2-oxoacid dehydrogenase family.</text>
</comment>
<keyword evidence="2" id="KW-0450">Lipoyl</keyword>
<evidence type="ECO:0000256" key="2">
    <source>
        <dbReference type="ARBA" id="ARBA00022823"/>
    </source>
</evidence>
<dbReference type="Pfam" id="PF00364">
    <property type="entry name" value="Biotin_lipoyl"/>
    <property type="match status" value="1"/>
</dbReference>
<proteinExistence type="inferred from homology"/>
<dbReference type="GO" id="GO:0004149">
    <property type="term" value="F:dihydrolipoyllysine-residue succinyltransferase activity"/>
    <property type="evidence" value="ECO:0007669"/>
    <property type="project" value="TreeGrafter"/>
</dbReference>
<keyword evidence="4" id="KW-1133">Transmembrane helix</keyword>
<dbReference type="Proteomes" id="UP000663889">
    <property type="component" value="Unassembled WGS sequence"/>
</dbReference>
<dbReference type="GO" id="GO:0005739">
    <property type="term" value="C:mitochondrion"/>
    <property type="evidence" value="ECO:0007669"/>
    <property type="project" value="TreeGrafter"/>
</dbReference>
<evidence type="ECO:0000259" key="5">
    <source>
        <dbReference type="PROSITE" id="PS50968"/>
    </source>
</evidence>
<dbReference type="PANTHER" id="PTHR43416">
    <property type="entry name" value="DIHYDROLIPOYLLYSINE-RESIDUE SUCCINYLTRANSFERASE COMPONENT OF 2-OXOGLUTARATE DEHYDROGENASE COMPLEX, MITOCHONDRIAL-RELATED"/>
    <property type="match status" value="1"/>
</dbReference>
<protein>
    <recommendedName>
        <fullName evidence="5">Lipoyl-binding domain-containing protein</fullName>
    </recommendedName>
</protein>
<dbReference type="EMBL" id="CAJNOU010003472">
    <property type="protein sequence ID" value="CAF1392540.1"/>
    <property type="molecule type" value="Genomic_DNA"/>
</dbReference>
<dbReference type="InterPro" id="IPR011053">
    <property type="entry name" value="Single_hybrid_motif"/>
</dbReference>
<keyword evidence="4" id="KW-0472">Membrane</keyword>
<feature type="transmembrane region" description="Helical" evidence="4">
    <location>
        <begin position="320"/>
        <end position="345"/>
    </location>
</feature>
<comment type="caution">
    <text evidence="6">The sequence shown here is derived from an EMBL/GenBank/DDBJ whole genome shotgun (WGS) entry which is preliminary data.</text>
</comment>
<evidence type="ECO:0000313" key="6">
    <source>
        <dbReference type="EMBL" id="CAF1392540.1"/>
    </source>
</evidence>
<reference evidence="6" key="1">
    <citation type="submission" date="2021-02" db="EMBL/GenBank/DDBJ databases">
        <authorList>
            <person name="Nowell W R."/>
        </authorList>
    </citation>
    <scope>NUCLEOTIDE SEQUENCE</scope>
</reference>
<dbReference type="InterPro" id="IPR050537">
    <property type="entry name" value="2-oxoacid_dehydrogenase"/>
</dbReference>
<dbReference type="PROSITE" id="PS50968">
    <property type="entry name" value="BIOTINYL_LIPOYL"/>
    <property type="match status" value="1"/>
</dbReference>
<evidence type="ECO:0000256" key="1">
    <source>
        <dbReference type="ARBA" id="ARBA00007317"/>
    </source>
</evidence>
<accession>A0A815K8F0</accession>
<name>A0A815K8F0_9BILA</name>
<sequence>MSHIVSLRSASLRALRSNSTTRIVVAAATKSTTYPHRTNLHQQQCSFSTISQSATRILSAEQDRFKKRTLSDQTFVIDTPHANVYALNRCLHTSSILFESIKVPTPSFPESVKDGTIRFLKKVGDKVSADETIAEIETDKTNLSVNAPTGGTIESLLVNEGDNVTSGAQVAVINTSGDAAKPTSAVSENPLASFFSNGRPNLERLLQIEFQSSLFNDDLFKLNQLHLLSPYFISNVDTDEFIFDGFITNNNLTLFIDKNMFISNEQQIIDTLRLIFNCSQFERVEWELIKSIESLPDSPCPQQIQFIKNDFINNQYYNNLIILISLITFVCIIIIIALIMIALFYNNYYMNNRLKQISTSNSRTELITIIERF</sequence>
<evidence type="ECO:0000256" key="4">
    <source>
        <dbReference type="SAM" id="Phobius"/>
    </source>
</evidence>
<evidence type="ECO:0000313" key="7">
    <source>
        <dbReference type="Proteomes" id="UP000663889"/>
    </source>
</evidence>
<dbReference type="PANTHER" id="PTHR43416:SF5">
    <property type="entry name" value="DIHYDROLIPOYLLYSINE-RESIDUE SUCCINYLTRANSFERASE COMPONENT OF 2-OXOGLUTARATE DEHYDROGENASE COMPLEX, MITOCHONDRIAL"/>
    <property type="match status" value="1"/>
</dbReference>
<dbReference type="GO" id="GO:0006099">
    <property type="term" value="P:tricarboxylic acid cycle"/>
    <property type="evidence" value="ECO:0007669"/>
    <property type="project" value="TreeGrafter"/>
</dbReference>